<feature type="repeat" description="PPR" evidence="4">
    <location>
        <begin position="101"/>
        <end position="135"/>
    </location>
</feature>
<comment type="caution">
    <text evidence="6">The sequence shown here is derived from an EMBL/GenBank/DDBJ whole genome shotgun (WGS) entry which is preliminary data.</text>
</comment>
<dbReference type="Proteomes" id="UP000245207">
    <property type="component" value="Unassembled WGS sequence"/>
</dbReference>
<dbReference type="InterPro" id="IPR051019">
    <property type="entry name" value="VLCFA-Steroid_DH"/>
</dbReference>
<dbReference type="InterPro" id="IPR002347">
    <property type="entry name" value="SDR_fam"/>
</dbReference>
<dbReference type="AlphaFoldDB" id="A0A2U1QI70"/>
<dbReference type="Pfam" id="PF00106">
    <property type="entry name" value="adh_short"/>
    <property type="match status" value="1"/>
</dbReference>
<accession>A0A2U1QI70</accession>
<dbReference type="PANTHER" id="PTHR43899">
    <property type="entry name" value="RH59310P"/>
    <property type="match status" value="1"/>
</dbReference>
<keyword evidence="2" id="KW-0677">Repeat</keyword>
<protein>
    <submittedName>
        <fullName evidence="6">Very-long-chain 3-oxoacyl-CoA reductase</fullName>
    </submittedName>
</protein>
<dbReference type="PANTHER" id="PTHR43899:SF13">
    <property type="entry name" value="RH59310P"/>
    <property type="match status" value="1"/>
</dbReference>
<evidence type="ECO:0000313" key="6">
    <source>
        <dbReference type="EMBL" id="PWA97721.1"/>
    </source>
</evidence>
<dbReference type="PRINTS" id="PR00080">
    <property type="entry name" value="SDRFAMILY"/>
</dbReference>
<dbReference type="FunFam" id="3.40.50.720:FF:000341">
    <property type="entry name" value="very-long-chain 3-oxoacyl-CoA reductase 1"/>
    <property type="match status" value="1"/>
</dbReference>
<dbReference type="EMBL" id="PKPP01000107">
    <property type="protein sequence ID" value="PWA97721.1"/>
    <property type="molecule type" value="Genomic_DNA"/>
</dbReference>
<dbReference type="GO" id="GO:0045703">
    <property type="term" value="F:ketoreductase activity"/>
    <property type="evidence" value="ECO:0007669"/>
    <property type="project" value="TreeGrafter"/>
</dbReference>
<proteinExistence type="inferred from homology"/>
<dbReference type="OrthoDB" id="5545019at2759"/>
<dbReference type="Pfam" id="PF01535">
    <property type="entry name" value="PPR"/>
    <property type="match status" value="5"/>
</dbReference>
<evidence type="ECO:0000256" key="1">
    <source>
        <dbReference type="ARBA" id="ARBA00006484"/>
    </source>
</evidence>
<organism evidence="6 7">
    <name type="scientific">Artemisia annua</name>
    <name type="common">Sweet wormwood</name>
    <dbReference type="NCBI Taxonomy" id="35608"/>
    <lineage>
        <taxon>Eukaryota</taxon>
        <taxon>Viridiplantae</taxon>
        <taxon>Streptophyta</taxon>
        <taxon>Embryophyta</taxon>
        <taxon>Tracheophyta</taxon>
        <taxon>Spermatophyta</taxon>
        <taxon>Magnoliopsida</taxon>
        <taxon>eudicotyledons</taxon>
        <taxon>Gunneridae</taxon>
        <taxon>Pentapetalae</taxon>
        <taxon>asterids</taxon>
        <taxon>campanulids</taxon>
        <taxon>Asterales</taxon>
        <taxon>Asteraceae</taxon>
        <taxon>Asteroideae</taxon>
        <taxon>Anthemideae</taxon>
        <taxon>Artemisiinae</taxon>
        <taxon>Artemisia</taxon>
    </lineage>
</organism>
<dbReference type="SUPFAM" id="SSF51735">
    <property type="entry name" value="NAD(P)-binding Rossmann-fold domains"/>
    <property type="match status" value="1"/>
</dbReference>
<dbReference type="Gene3D" id="1.25.40.10">
    <property type="entry name" value="Tetratricopeptide repeat domain"/>
    <property type="match status" value="2"/>
</dbReference>
<evidence type="ECO:0000256" key="2">
    <source>
        <dbReference type="ARBA" id="ARBA00022737"/>
    </source>
</evidence>
<feature type="repeat" description="PPR" evidence="4">
    <location>
        <begin position="5"/>
        <end position="39"/>
    </location>
</feature>
<gene>
    <name evidence="6" type="ORF">CTI12_AA026840</name>
</gene>
<keyword evidence="3" id="KW-0560">Oxidoreductase</keyword>
<keyword evidence="7" id="KW-1185">Reference proteome</keyword>
<dbReference type="STRING" id="35608.A0A2U1QI70"/>
<dbReference type="PRINTS" id="PR00081">
    <property type="entry name" value="GDHRDH"/>
</dbReference>
<evidence type="ECO:0000313" key="7">
    <source>
        <dbReference type="Proteomes" id="UP000245207"/>
    </source>
</evidence>
<comment type="similarity">
    <text evidence="1 5">Belongs to the short-chain dehydrogenases/reductases (SDR) family.</text>
</comment>
<dbReference type="InterPro" id="IPR011990">
    <property type="entry name" value="TPR-like_helical_dom_sf"/>
</dbReference>
<dbReference type="PROSITE" id="PS51375">
    <property type="entry name" value="PPR"/>
    <property type="match status" value="3"/>
</dbReference>
<sequence length="440" mass="49284">MPIKNVVSWIAMVSAYVENWDIGNARKVFDEMPERNVALWNAMIMGYMREKSGVDKGFELFGLMPERNAVMYACVITGFVRSARVDKAREVYDGMCREWRDPFCSNALMNGHLKMGRLEDAVRVYEEMMVKNVVSWSTMVDGYMKASCFEDGFGQNGYGKEALEKSKDLKKYGSWALVTGSTDGIGKAFAFELAKNGLNLVLVGRNPEKLSNVSSEIRLKCVGIEIKEVVFDFCGDLSYGISMIKDVIEGLDVGILINNAGVSYPYARFFHEVDDELLTSLIKVNVEGTTKVTQVVLPGMVMRKKGAIVNIGSGAAIVIPSDPLYAVYAATKAYVDQFSRCLYVEYKDKGIDVQCQVPLYVATKMASIKRSSFFVPSASGYAKAGLRWLGHEPRCTPYWPHSVIWAFLYSLPEAAIDAWRYGFCLKIRKRGQLKDSKKKE</sequence>
<name>A0A2U1QI70_ARTAN</name>
<evidence type="ECO:0000256" key="5">
    <source>
        <dbReference type="RuleBase" id="RU000363"/>
    </source>
</evidence>
<dbReference type="InterPro" id="IPR002885">
    <property type="entry name" value="PPR_rpt"/>
</dbReference>
<dbReference type="Gene3D" id="3.40.50.720">
    <property type="entry name" value="NAD(P)-binding Rossmann-like Domain"/>
    <property type="match status" value="1"/>
</dbReference>
<evidence type="ECO:0000256" key="4">
    <source>
        <dbReference type="PROSITE-ProRule" id="PRU00708"/>
    </source>
</evidence>
<dbReference type="InterPro" id="IPR036291">
    <property type="entry name" value="NAD(P)-bd_dom_sf"/>
</dbReference>
<dbReference type="NCBIfam" id="TIGR00756">
    <property type="entry name" value="PPR"/>
    <property type="match status" value="2"/>
</dbReference>
<evidence type="ECO:0000256" key="3">
    <source>
        <dbReference type="ARBA" id="ARBA00023002"/>
    </source>
</evidence>
<dbReference type="GO" id="GO:0005783">
    <property type="term" value="C:endoplasmic reticulum"/>
    <property type="evidence" value="ECO:0007669"/>
    <property type="project" value="TreeGrafter"/>
</dbReference>
<feature type="repeat" description="PPR" evidence="4">
    <location>
        <begin position="68"/>
        <end position="98"/>
    </location>
</feature>
<reference evidence="6 7" key="1">
    <citation type="journal article" date="2018" name="Mol. Plant">
        <title>The genome of Artemisia annua provides insight into the evolution of Asteraceae family and artemisinin biosynthesis.</title>
        <authorList>
            <person name="Shen Q."/>
            <person name="Zhang L."/>
            <person name="Liao Z."/>
            <person name="Wang S."/>
            <person name="Yan T."/>
            <person name="Shi P."/>
            <person name="Liu M."/>
            <person name="Fu X."/>
            <person name="Pan Q."/>
            <person name="Wang Y."/>
            <person name="Lv Z."/>
            <person name="Lu X."/>
            <person name="Zhang F."/>
            <person name="Jiang W."/>
            <person name="Ma Y."/>
            <person name="Chen M."/>
            <person name="Hao X."/>
            <person name="Li L."/>
            <person name="Tang Y."/>
            <person name="Lv G."/>
            <person name="Zhou Y."/>
            <person name="Sun X."/>
            <person name="Brodelius P.E."/>
            <person name="Rose J.K.C."/>
            <person name="Tang K."/>
        </authorList>
    </citation>
    <scope>NUCLEOTIDE SEQUENCE [LARGE SCALE GENOMIC DNA]</scope>
    <source>
        <strain evidence="7">cv. Huhao1</strain>
        <tissue evidence="6">Leaf</tissue>
    </source>
</reference>
<dbReference type="CDD" id="cd05356">
    <property type="entry name" value="17beta-HSD1_like_SDR_c"/>
    <property type="match status" value="1"/>
</dbReference>